<protein>
    <submittedName>
        <fullName evidence="5">GntR family transcriptional regulator</fullName>
    </submittedName>
</protein>
<dbReference type="PANTHER" id="PTHR44846:SF1">
    <property type="entry name" value="MANNOSYL-D-GLYCERATE TRANSPORT_METABOLISM SYSTEM REPRESSOR MNGR-RELATED"/>
    <property type="match status" value="1"/>
</dbReference>
<dbReference type="GO" id="GO:0045892">
    <property type="term" value="P:negative regulation of DNA-templated transcription"/>
    <property type="evidence" value="ECO:0007669"/>
    <property type="project" value="TreeGrafter"/>
</dbReference>
<evidence type="ECO:0000256" key="1">
    <source>
        <dbReference type="ARBA" id="ARBA00023015"/>
    </source>
</evidence>
<dbReference type="Gene3D" id="3.40.1410.10">
    <property type="entry name" value="Chorismate lyase-like"/>
    <property type="match status" value="1"/>
</dbReference>
<dbReference type="Pfam" id="PF00392">
    <property type="entry name" value="GntR"/>
    <property type="match status" value="1"/>
</dbReference>
<dbReference type="GO" id="GO:0003677">
    <property type="term" value="F:DNA binding"/>
    <property type="evidence" value="ECO:0007669"/>
    <property type="project" value="UniProtKB-KW"/>
</dbReference>
<dbReference type="Pfam" id="PF07702">
    <property type="entry name" value="UTRA"/>
    <property type="match status" value="1"/>
</dbReference>
<evidence type="ECO:0000259" key="4">
    <source>
        <dbReference type="PROSITE" id="PS50949"/>
    </source>
</evidence>
<comment type="caution">
    <text evidence="5">The sequence shown here is derived from an EMBL/GenBank/DDBJ whole genome shotgun (WGS) entry which is preliminary data.</text>
</comment>
<dbReference type="InterPro" id="IPR036388">
    <property type="entry name" value="WH-like_DNA-bd_sf"/>
</dbReference>
<dbReference type="GO" id="GO:0003700">
    <property type="term" value="F:DNA-binding transcription factor activity"/>
    <property type="evidence" value="ECO:0007669"/>
    <property type="project" value="InterPro"/>
</dbReference>
<name>A0A506UEP4_9HYPH</name>
<dbReference type="EMBL" id="VHLG01000002">
    <property type="protein sequence ID" value="TPW32470.1"/>
    <property type="molecule type" value="Genomic_DNA"/>
</dbReference>
<dbReference type="InterPro" id="IPR036390">
    <property type="entry name" value="WH_DNA-bd_sf"/>
</dbReference>
<dbReference type="Proteomes" id="UP000318801">
    <property type="component" value="Unassembled WGS sequence"/>
</dbReference>
<keyword evidence="1" id="KW-0805">Transcription regulation</keyword>
<feature type="domain" description="HTH gntR-type" evidence="4">
    <location>
        <begin position="14"/>
        <end position="82"/>
    </location>
</feature>
<dbReference type="PANTHER" id="PTHR44846">
    <property type="entry name" value="MANNOSYL-D-GLYCERATE TRANSPORT/METABOLISM SYSTEM REPRESSOR MNGR-RELATED"/>
    <property type="match status" value="1"/>
</dbReference>
<evidence type="ECO:0000313" key="5">
    <source>
        <dbReference type="EMBL" id="TPW32470.1"/>
    </source>
</evidence>
<dbReference type="CDD" id="cd07377">
    <property type="entry name" value="WHTH_GntR"/>
    <property type="match status" value="1"/>
</dbReference>
<sequence>MNRIIQPLDLVGEGPLYLRLKRALSDAVSSGRLDSGAALPPERDLAEDAGVSRVTVRRAIEELTQEGLLMRRHGSGTFVARPVERIQQPLSRLTSFTEDMLSRGLTPHSRWLERGLYSPTTEEVMALGLSPGSRVARLTRIRLADDMPMAIERTSLPEDILANPEAVEHSLYETLSARGVRPVRAIQRISAVVLKPEQTALLDLPEGAPALSVQRIAYNETGRVIEATQAHYRSDVYDLIAELTLDNV</sequence>
<dbReference type="PROSITE" id="PS50949">
    <property type="entry name" value="HTH_GNTR"/>
    <property type="match status" value="1"/>
</dbReference>
<dbReference type="OrthoDB" id="7173258at2"/>
<evidence type="ECO:0000313" key="6">
    <source>
        <dbReference type="Proteomes" id="UP000318801"/>
    </source>
</evidence>
<dbReference type="RefSeq" id="WP_141147980.1">
    <property type="nucleotide sequence ID" value="NZ_VHLG01000002.1"/>
</dbReference>
<keyword evidence="6" id="KW-1185">Reference proteome</keyword>
<dbReference type="SMART" id="SM00345">
    <property type="entry name" value="HTH_GNTR"/>
    <property type="match status" value="1"/>
</dbReference>
<dbReference type="InterPro" id="IPR011663">
    <property type="entry name" value="UTRA"/>
</dbReference>
<dbReference type="InterPro" id="IPR000524">
    <property type="entry name" value="Tscrpt_reg_HTH_GntR"/>
</dbReference>
<dbReference type="InterPro" id="IPR050679">
    <property type="entry name" value="Bact_HTH_transcr_reg"/>
</dbReference>
<dbReference type="SUPFAM" id="SSF64288">
    <property type="entry name" value="Chorismate lyase-like"/>
    <property type="match status" value="1"/>
</dbReference>
<evidence type="ECO:0000256" key="2">
    <source>
        <dbReference type="ARBA" id="ARBA00023125"/>
    </source>
</evidence>
<dbReference type="PRINTS" id="PR00037">
    <property type="entry name" value="HTHLACR"/>
</dbReference>
<dbReference type="SMART" id="SM00866">
    <property type="entry name" value="UTRA"/>
    <property type="match status" value="1"/>
</dbReference>
<accession>A0A506UEP4</accession>
<keyword evidence="2" id="KW-0238">DNA-binding</keyword>
<dbReference type="InterPro" id="IPR028978">
    <property type="entry name" value="Chorismate_lyase_/UTRA_dom_sf"/>
</dbReference>
<organism evidence="5 6">
    <name type="scientific">Martelella alba</name>
    <dbReference type="NCBI Taxonomy" id="2590451"/>
    <lineage>
        <taxon>Bacteria</taxon>
        <taxon>Pseudomonadati</taxon>
        <taxon>Pseudomonadota</taxon>
        <taxon>Alphaproteobacteria</taxon>
        <taxon>Hyphomicrobiales</taxon>
        <taxon>Aurantimonadaceae</taxon>
        <taxon>Martelella</taxon>
    </lineage>
</organism>
<dbReference type="PRINTS" id="PR00035">
    <property type="entry name" value="HTHGNTR"/>
</dbReference>
<reference evidence="5 6" key="1">
    <citation type="submission" date="2019-06" db="EMBL/GenBank/DDBJ databases">
        <authorList>
            <person name="Li M."/>
        </authorList>
    </citation>
    <scope>NUCLEOTIDE SEQUENCE [LARGE SCALE GENOMIC DNA]</scope>
    <source>
        <strain evidence="5 6">BGMRC2036</strain>
    </source>
</reference>
<dbReference type="Gene3D" id="1.10.10.10">
    <property type="entry name" value="Winged helix-like DNA-binding domain superfamily/Winged helix DNA-binding domain"/>
    <property type="match status" value="1"/>
</dbReference>
<dbReference type="AlphaFoldDB" id="A0A506UEP4"/>
<proteinExistence type="predicted"/>
<dbReference type="InterPro" id="IPR001034">
    <property type="entry name" value="DeoR_HTH"/>
</dbReference>
<keyword evidence="3" id="KW-0804">Transcription</keyword>
<evidence type="ECO:0000256" key="3">
    <source>
        <dbReference type="ARBA" id="ARBA00023163"/>
    </source>
</evidence>
<dbReference type="SUPFAM" id="SSF46785">
    <property type="entry name" value="Winged helix' DNA-binding domain"/>
    <property type="match status" value="1"/>
</dbReference>
<gene>
    <name evidence="5" type="ORF">FJU08_05620</name>
</gene>